<reference evidence="1 2" key="1">
    <citation type="submission" date="2021-10" db="EMBL/GenBank/DDBJ databases">
        <title>Genome sequencing of Xanthomonas strains from NCPPB.</title>
        <authorList>
            <person name="Hussein R."/>
            <person name="Harrison J."/>
            <person name="Studholme D.J."/>
            <person name="Vicente J."/>
            <person name="Grant M."/>
        </authorList>
    </citation>
    <scope>NUCLEOTIDE SEQUENCE [LARGE SCALE GENOMIC DNA]</scope>
    <source>
        <strain evidence="1 2">NCPPB 101</strain>
    </source>
</reference>
<proteinExistence type="predicted"/>
<sequence>MSLPHAALETNLDPVDSAAGKCWRVMDQAMVMLKCGSQLTNKHGGQQRTFYMVVTTA</sequence>
<accession>A0ABS8HHR2</accession>
<dbReference type="EMBL" id="JAJGQJ010000033">
    <property type="protein sequence ID" value="MCC4621162.1"/>
    <property type="molecule type" value="Genomic_DNA"/>
</dbReference>
<keyword evidence="2" id="KW-1185">Reference proteome</keyword>
<gene>
    <name evidence="1" type="ORF">LL965_14085</name>
</gene>
<evidence type="ECO:0000313" key="1">
    <source>
        <dbReference type="EMBL" id="MCC4621162.1"/>
    </source>
</evidence>
<dbReference type="RefSeq" id="WP_167331393.1">
    <property type="nucleotide sequence ID" value="NZ_CAWLZN010000001.1"/>
</dbReference>
<comment type="caution">
    <text evidence="1">The sequence shown here is derived from an EMBL/GenBank/DDBJ whole genome shotgun (WGS) entry which is preliminary data.</text>
</comment>
<name>A0ABS8HHR2_9XANT</name>
<evidence type="ECO:0000313" key="2">
    <source>
        <dbReference type="Proteomes" id="UP001199206"/>
    </source>
</evidence>
<protein>
    <submittedName>
        <fullName evidence="1">Uncharacterized protein</fullName>
    </submittedName>
</protein>
<organism evidence="1 2">
    <name type="scientific">Xanthomonas cassavae CFBP 4642</name>
    <dbReference type="NCBI Taxonomy" id="1219375"/>
    <lineage>
        <taxon>Bacteria</taxon>
        <taxon>Pseudomonadati</taxon>
        <taxon>Pseudomonadota</taxon>
        <taxon>Gammaproteobacteria</taxon>
        <taxon>Lysobacterales</taxon>
        <taxon>Lysobacteraceae</taxon>
        <taxon>Xanthomonas</taxon>
    </lineage>
</organism>
<dbReference type="Proteomes" id="UP001199206">
    <property type="component" value="Unassembled WGS sequence"/>
</dbReference>